<organism evidence="1 2">
    <name type="scientific">Romanomermis culicivorax</name>
    <name type="common">Nematode worm</name>
    <dbReference type="NCBI Taxonomy" id="13658"/>
    <lineage>
        <taxon>Eukaryota</taxon>
        <taxon>Metazoa</taxon>
        <taxon>Ecdysozoa</taxon>
        <taxon>Nematoda</taxon>
        <taxon>Enoplea</taxon>
        <taxon>Dorylaimia</taxon>
        <taxon>Mermithida</taxon>
        <taxon>Mermithoidea</taxon>
        <taxon>Mermithidae</taxon>
        <taxon>Romanomermis</taxon>
    </lineage>
</organism>
<proteinExistence type="predicted"/>
<evidence type="ECO:0000313" key="2">
    <source>
        <dbReference type="WBParaSite" id="nRc.2.0.1.t44349-RA"/>
    </source>
</evidence>
<keyword evidence="1" id="KW-1185">Reference proteome</keyword>
<dbReference type="Proteomes" id="UP000887565">
    <property type="component" value="Unplaced"/>
</dbReference>
<reference evidence="2" key="1">
    <citation type="submission" date="2022-11" db="UniProtKB">
        <authorList>
            <consortium name="WormBaseParasite"/>
        </authorList>
    </citation>
    <scope>IDENTIFICATION</scope>
</reference>
<name>A0A915L3K9_ROMCU</name>
<accession>A0A915L3K9</accession>
<dbReference type="AlphaFoldDB" id="A0A915L3K9"/>
<evidence type="ECO:0000313" key="1">
    <source>
        <dbReference type="Proteomes" id="UP000887565"/>
    </source>
</evidence>
<sequence length="73" mass="8307">MLPCFFKPGLMISPANRLTFPEQARYFHGKNGGLDASQKFQDASQKFQDASQKNQNPYLSGIVRLAENRKDMK</sequence>
<protein>
    <submittedName>
        <fullName evidence="2">Uncharacterized protein</fullName>
    </submittedName>
</protein>
<dbReference type="WBParaSite" id="nRc.2.0.1.t44349-RA">
    <property type="protein sequence ID" value="nRc.2.0.1.t44349-RA"/>
    <property type="gene ID" value="nRc.2.0.1.g44349"/>
</dbReference>